<evidence type="ECO:0000313" key="2">
    <source>
        <dbReference type="Proteomes" id="UP001055811"/>
    </source>
</evidence>
<accession>A0ACB8Z010</accession>
<comment type="caution">
    <text evidence="1">The sequence shown here is derived from an EMBL/GenBank/DDBJ whole genome shotgun (WGS) entry which is preliminary data.</text>
</comment>
<protein>
    <submittedName>
        <fullName evidence="1">Uncharacterized protein</fullName>
    </submittedName>
</protein>
<proteinExistence type="predicted"/>
<name>A0ACB8Z010_CICIN</name>
<organism evidence="1 2">
    <name type="scientific">Cichorium intybus</name>
    <name type="common">Chicory</name>
    <dbReference type="NCBI Taxonomy" id="13427"/>
    <lineage>
        <taxon>Eukaryota</taxon>
        <taxon>Viridiplantae</taxon>
        <taxon>Streptophyta</taxon>
        <taxon>Embryophyta</taxon>
        <taxon>Tracheophyta</taxon>
        <taxon>Spermatophyta</taxon>
        <taxon>Magnoliopsida</taxon>
        <taxon>eudicotyledons</taxon>
        <taxon>Gunneridae</taxon>
        <taxon>Pentapetalae</taxon>
        <taxon>asterids</taxon>
        <taxon>campanulids</taxon>
        <taxon>Asterales</taxon>
        <taxon>Asteraceae</taxon>
        <taxon>Cichorioideae</taxon>
        <taxon>Cichorieae</taxon>
        <taxon>Cichoriinae</taxon>
        <taxon>Cichorium</taxon>
    </lineage>
</organism>
<reference evidence="1 2" key="2">
    <citation type="journal article" date="2022" name="Mol. Ecol. Resour.">
        <title>The genomes of chicory, endive, great burdock and yacon provide insights into Asteraceae paleo-polyploidization history and plant inulin production.</title>
        <authorList>
            <person name="Fan W."/>
            <person name="Wang S."/>
            <person name="Wang H."/>
            <person name="Wang A."/>
            <person name="Jiang F."/>
            <person name="Liu H."/>
            <person name="Zhao H."/>
            <person name="Xu D."/>
            <person name="Zhang Y."/>
        </authorList>
    </citation>
    <scope>NUCLEOTIDE SEQUENCE [LARGE SCALE GENOMIC DNA]</scope>
    <source>
        <strain evidence="2">cv. Punajuju</strain>
        <tissue evidence="1">Leaves</tissue>
    </source>
</reference>
<sequence length="109" mass="12844">MDAAVHPDIHCSHQLLQEYSRRTPGSTDHPYAQVTFEERKLHHSPRFADVDQKSIVLLWWVRELLRWNHWELLKCPGHESLLRLSSLTFSIDQIMVLPQEIKFGSSTRN</sequence>
<evidence type="ECO:0000313" key="1">
    <source>
        <dbReference type="EMBL" id="KAI3690549.1"/>
    </source>
</evidence>
<dbReference type="Proteomes" id="UP001055811">
    <property type="component" value="Linkage Group LG09"/>
</dbReference>
<gene>
    <name evidence="1" type="ORF">L2E82_48633</name>
</gene>
<reference evidence="2" key="1">
    <citation type="journal article" date="2022" name="Mol. Ecol. Resour.">
        <title>The genomes of chicory, endive, great burdock and yacon provide insights into Asteraceae palaeo-polyploidization history and plant inulin production.</title>
        <authorList>
            <person name="Fan W."/>
            <person name="Wang S."/>
            <person name="Wang H."/>
            <person name="Wang A."/>
            <person name="Jiang F."/>
            <person name="Liu H."/>
            <person name="Zhao H."/>
            <person name="Xu D."/>
            <person name="Zhang Y."/>
        </authorList>
    </citation>
    <scope>NUCLEOTIDE SEQUENCE [LARGE SCALE GENOMIC DNA]</scope>
    <source>
        <strain evidence="2">cv. Punajuju</strain>
    </source>
</reference>
<dbReference type="EMBL" id="CM042017">
    <property type="protein sequence ID" value="KAI3690549.1"/>
    <property type="molecule type" value="Genomic_DNA"/>
</dbReference>
<keyword evidence="2" id="KW-1185">Reference proteome</keyword>